<evidence type="ECO:0000313" key="2">
    <source>
        <dbReference type="Proteomes" id="UP000009138"/>
    </source>
</evidence>
<accession>I1BQV9</accession>
<dbReference type="InParanoid" id="I1BQV9"/>
<dbReference type="VEuPathDB" id="FungiDB:RO3G_03293"/>
<organism evidence="1 2">
    <name type="scientific">Rhizopus delemar (strain RA 99-880 / ATCC MYA-4621 / FGSC 9543 / NRRL 43880)</name>
    <name type="common">Mucormycosis agent</name>
    <name type="synonym">Rhizopus arrhizus var. delemar</name>
    <dbReference type="NCBI Taxonomy" id="246409"/>
    <lineage>
        <taxon>Eukaryota</taxon>
        <taxon>Fungi</taxon>
        <taxon>Fungi incertae sedis</taxon>
        <taxon>Mucoromycota</taxon>
        <taxon>Mucoromycotina</taxon>
        <taxon>Mucoromycetes</taxon>
        <taxon>Mucorales</taxon>
        <taxon>Mucorineae</taxon>
        <taxon>Rhizopodaceae</taxon>
        <taxon>Rhizopus</taxon>
    </lineage>
</organism>
<evidence type="ECO:0000313" key="1">
    <source>
        <dbReference type="EMBL" id="EIE78589.1"/>
    </source>
</evidence>
<keyword evidence="2" id="KW-1185">Reference proteome</keyword>
<name>I1BQV9_RHIO9</name>
<dbReference type="Proteomes" id="UP000009138">
    <property type="component" value="Unassembled WGS sequence"/>
</dbReference>
<dbReference type="OMA" id="NDIHRET"/>
<proteinExistence type="predicted"/>
<dbReference type="AlphaFoldDB" id="I1BQV9"/>
<dbReference type="RefSeq" id="XP_067513985.1">
    <property type="nucleotide sequence ID" value="XM_067657884.1"/>
</dbReference>
<sequence length="129" mass="14708">MNILASGNRILSVKSSNDGIGWNEQYRERSEEFVNTIHATTTHAYSLCKFIFLCAIQDGASFDIASYINKEFFSEELLSLVNYRRGCVDVATAWKRALISQYIKRYLDCTSYIRPGLKYAQQSSGIKNL</sequence>
<dbReference type="GeneID" id="93610265"/>
<gene>
    <name evidence="1" type="ORF">RO3G_03293</name>
</gene>
<dbReference type="OrthoDB" id="2207354at2759"/>
<dbReference type="EMBL" id="CH476733">
    <property type="protein sequence ID" value="EIE78589.1"/>
    <property type="molecule type" value="Genomic_DNA"/>
</dbReference>
<reference evidence="1 2" key="1">
    <citation type="journal article" date="2009" name="PLoS Genet.">
        <title>Genomic analysis of the basal lineage fungus Rhizopus oryzae reveals a whole-genome duplication.</title>
        <authorList>
            <person name="Ma L.-J."/>
            <person name="Ibrahim A.S."/>
            <person name="Skory C."/>
            <person name="Grabherr M.G."/>
            <person name="Burger G."/>
            <person name="Butler M."/>
            <person name="Elias M."/>
            <person name="Idnurm A."/>
            <person name="Lang B.F."/>
            <person name="Sone T."/>
            <person name="Abe A."/>
            <person name="Calvo S.E."/>
            <person name="Corrochano L.M."/>
            <person name="Engels R."/>
            <person name="Fu J."/>
            <person name="Hansberg W."/>
            <person name="Kim J.-M."/>
            <person name="Kodira C.D."/>
            <person name="Koehrsen M.J."/>
            <person name="Liu B."/>
            <person name="Miranda-Saavedra D."/>
            <person name="O'Leary S."/>
            <person name="Ortiz-Castellanos L."/>
            <person name="Poulter R."/>
            <person name="Rodriguez-Romero J."/>
            <person name="Ruiz-Herrera J."/>
            <person name="Shen Y.-Q."/>
            <person name="Zeng Q."/>
            <person name="Galagan J."/>
            <person name="Birren B.W."/>
            <person name="Cuomo C.A."/>
            <person name="Wickes B.L."/>
        </authorList>
    </citation>
    <scope>NUCLEOTIDE SEQUENCE [LARGE SCALE GENOMIC DNA]</scope>
    <source>
        <strain evidence="2">RA 99-880 / ATCC MYA-4621 / FGSC 9543 / NRRL 43880</strain>
    </source>
</reference>
<protein>
    <submittedName>
        <fullName evidence="1">Uncharacterized protein</fullName>
    </submittedName>
</protein>